<dbReference type="Proteomes" id="UP000198742">
    <property type="component" value="Unassembled WGS sequence"/>
</dbReference>
<gene>
    <name evidence="1" type="ORF">SAMN04489844_2414</name>
</gene>
<organism evidence="1 2">
    <name type="scientific">Nocardioides exalbidus</name>
    <dbReference type="NCBI Taxonomy" id="402596"/>
    <lineage>
        <taxon>Bacteria</taxon>
        <taxon>Bacillati</taxon>
        <taxon>Actinomycetota</taxon>
        <taxon>Actinomycetes</taxon>
        <taxon>Propionibacteriales</taxon>
        <taxon>Nocardioidaceae</taxon>
        <taxon>Nocardioides</taxon>
    </lineage>
</organism>
<evidence type="ECO:0000313" key="2">
    <source>
        <dbReference type="Proteomes" id="UP000198742"/>
    </source>
</evidence>
<dbReference type="AlphaFoldDB" id="A0A1H4T1P7"/>
<proteinExistence type="predicted"/>
<dbReference type="EMBL" id="FNRT01000002">
    <property type="protein sequence ID" value="SEC50228.1"/>
    <property type="molecule type" value="Genomic_DNA"/>
</dbReference>
<name>A0A1H4T1P7_9ACTN</name>
<protein>
    <recommendedName>
        <fullName evidence="3">DUF559 domain-containing protein</fullName>
    </recommendedName>
</protein>
<keyword evidence="2" id="KW-1185">Reference proteome</keyword>
<accession>A0A1H4T1P7</accession>
<sequence length="289" mass="32152">MSRDQLRQLRITDHEVLAHVHAGRWRPVHTQSLAVHTGPLPVLGQHWAAVFEAGRRGCLDGTSSLVAGGLEHFTEDVIRVSVPRGVLVRRATGIDVRQTRRLRAADLEPSGIPRTRPHVAGVRGALWAKSDKQATLILTMVVQQGMTLPERLGAELLTVRRDRRRLLVATVVTDLVGGVRSLGEHEFAQMCRLRRIPEPTRQVLRQGPDKKWYLDVYWEQWGVVVEIDGIQHAWATNVVADALRHNTIAIDRAIVLRLPLLGLRVAADDFFAQIIEALASRGCPMAVAS</sequence>
<reference evidence="2" key="1">
    <citation type="submission" date="2016-10" db="EMBL/GenBank/DDBJ databases">
        <authorList>
            <person name="Varghese N."/>
            <person name="Submissions S."/>
        </authorList>
    </citation>
    <scope>NUCLEOTIDE SEQUENCE [LARGE SCALE GENOMIC DNA]</scope>
    <source>
        <strain evidence="2">DSM 22017</strain>
    </source>
</reference>
<dbReference type="STRING" id="402596.SAMN04489844_2414"/>
<evidence type="ECO:0000313" key="1">
    <source>
        <dbReference type="EMBL" id="SEC50228.1"/>
    </source>
</evidence>
<evidence type="ECO:0008006" key="3">
    <source>
        <dbReference type="Google" id="ProtNLM"/>
    </source>
</evidence>